<accession>A0A8J5Y1U4</accession>
<dbReference type="SUPFAM" id="SSF56672">
    <property type="entry name" value="DNA/RNA polymerases"/>
    <property type="match status" value="1"/>
</dbReference>
<comment type="caution">
    <text evidence="3">The sequence shown here is derived from an EMBL/GenBank/DDBJ whole genome shotgun (WGS) entry which is preliminary data.</text>
</comment>
<dbReference type="InterPro" id="IPR041577">
    <property type="entry name" value="RT_RNaseH_2"/>
</dbReference>
<dbReference type="Pfam" id="PF00665">
    <property type="entry name" value="rve"/>
    <property type="match status" value="1"/>
</dbReference>
<dbReference type="InterPro" id="IPR036397">
    <property type="entry name" value="RNaseH_sf"/>
</dbReference>
<dbReference type="InterPro" id="IPR012337">
    <property type="entry name" value="RNaseH-like_sf"/>
</dbReference>
<dbReference type="Pfam" id="PF17919">
    <property type="entry name" value="RT_RNaseH_2"/>
    <property type="match status" value="1"/>
</dbReference>
<organism evidence="3 4">
    <name type="scientific">Gossypium anomalum</name>
    <dbReference type="NCBI Taxonomy" id="47600"/>
    <lineage>
        <taxon>Eukaryota</taxon>
        <taxon>Viridiplantae</taxon>
        <taxon>Streptophyta</taxon>
        <taxon>Embryophyta</taxon>
        <taxon>Tracheophyta</taxon>
        <taxon>Spermatophyta</taxon>
        <taxon>Magnoliopsida</taxon>
        <taxon>eudicotyledons</taxon>
        <taxon>Gunneridae</taxon>
        <taxon>Pentapetalae</taxon>
        <taxon>rosids</taxon>
        <taxon>malvids</taxon>
        <taxon>Malvales</taxon>
        <taxon>Malvaceae</taxon>
        <taxon>Malvoideae</taxon>
        <taxon>Gossypium</taxon>
    </lineage>
</organism>
<dbReference type="EMBL" id="JAHUZN010000013">
    <property type="protein sequence ID" value="KAG8472817.1"/>
    <property type="molecule type" value="Genomic_DNA"/>
</dbReference>
<dbReference type="Pfam" id="PF00078">
    <property type="entry name" value="RVT_1"/>
    <property type="match status" value="1"/>
</dbReference>
<dbReference type="PROSITE" id="PS50994">
    <property type="entry name" value="INTEGRASE"/>
    <property type="match status" value="1"/>
</dbReference>
<protein>
    <recommendedName>
        <fullName evidence="2">Integrase catalytic domain-containing protein</fullName>
    </recommendedName>
</protein>
<evidence type="ECO:0000256" key="1">
    <source>
        <dbReference type="ARBA" id="ARBA00023268"/>
    </source>
</evidence>
<keyword evidence="4" id="KW-1185">Reference proteome</keyword>
<dbReference type="Pfam" id="PF17921">
    <property type="entry name" value="Integrase_H2C2"/>
    <property type="match status" value="1"/>
</dbReference>
<dbReference type="AlphaFoldDB" id="A0A8J5Y1U4"/>
<dbReference type="InterPro" id="IPR043502">
    <property type="entry name" value="DNA/RNA_pol_sf"/>
</dbReference>
<proteinExistence type="predicted"/>
<dbReference type="InterPro" id="IPR041588">
    <property type="entry name" value="Integrase_H2C2"/>
</dbReference>
<keyword evidence="1" id="KW-0511">Multifunctional enzyme</keyword>
<dbReference type="Gene3D" id="1.10.340.70">
    <property type="match status" value="1"/>
</dbReference>
<sequence>MDGQRRLNPIMKDVVKKEIIKWLDAGIIYPISDSSWVSMVQCMPKKRGITVIENENNELILTRIVTGWRICIDYRKLNKATRKDHFPWLFLDQMLDRLAGRDYYYFLDGYSGYNQIIVAPKNQHKITFTYPYGTLKLRRMPFGLCNAPATFQRCMMSIFTNMVEKYLEVFMDDFLVFGDTYDDCLGNLAKDATFKFDEECLKAFKDLKIRLVTTPIIVTPDWDFPFELMCDVSNFAIRAVMGQRRNKVFHPIYYASRTLTGAQLNYTETFLDEHILKMIRRCVAEDEVQKILYHCHSALSGGHFGGTRTAAKVLQVRFFWPTLFKDTNAYVKSCDRCQRVENVTNRNEMPRTNIIKVELFDVWGIDFLGPFPLSFGHKYILVAVDYVSKWVEAEAYLTNNVRVVIKFLQKHVFTRFGTPSVIISDEGSHFMNKWLKWLLDKHGLQHKLEHKAYWALRQLNLDPKLAKEKRILQLNKLEELRILKFFPGKLKSRWSGPFTIRQVYPYGVVELQEILEELTVPGSKWTMSKQGIHTCRRESLTPLAKTIDVGKIILREIRNCAVKRSGPAHFPFKITILCLKAEILANVRKTGYSQGTITDWDLYRVARYSVLQKQVEASEEQEDPDEKKIPRCNHLKSLIR</sequence>
<dbReference type="PANTHER" id="PTHR37984:SF5">
    <property type="entry name" value="PROTEIN NYNRIN-LIKE"/>
    <property type="match status" value="1"/>
</dbReference>
<dbReference type="InterPro" id="IPR000477">
    <property type="entry name" value="RT_dom"/>
</dbReference>
<dbReference type="GO" id="GO:0003824">
    <property type="term" value="F:catalytic activity"/>
    <property type="evidence" value="ECO:0007669"/>
    <property type="project" value="UniProtKB-KW"/>
</dbReference>
<dbReference type="OrthoDB" id="1305764at2759"/>
<dbReference type="SUPFAM" id="SSF53098">
    <property type="entry name" value="Ribonuclease H-like"/>
    <property type="match status" value="1"/>
</dbReference>
<dbReference type="GO" id="GO:0015074">
    <property type="term" value="P:DNA integration"/>
    <property type="evidence" value="ECO:0007669"/>
    <property type="project" value="InterPro"/>
</dbReference>
<reference evidence="3 4" key="1">
    <citation type="journal article" date="2021" name="bioRxiv">
        <title>The Gossypium anomalum genome as a resource for cotton improvement and evolutionary analysis of hybrid incompatibility.</title>
        <authorList>
            <person name="Grover C.E."/>
            <person name="Yuan D."/>
            <person name="Arick M.A."/>
            <person name="Miller E.R."/>
            <person name="Hu G."/>
            <person name="Peterson D.G."/>
            <person name="Wendel J.F."/>
            <person name="Udall J.A."/>
        </authorList>
    </citation>
    <scope>NUCLEOTIDE SEQUENCE [LARGE SCALE GENOMIC DNA]</scope>
    <source>
        <strain evidence="3">JFW-Udall</strain>
        <tissue evidence="3">Leaf</tissue>
    </source>
</reference>
<feature type="domain" description="Integrase catalytic" evidence="2">
    <location>
        <begin position="346"/>
        <end position="448"/>
    </location>
</feature>
<dbReference type="CDD" id="cd01647">
    <property type="entry name" value="RT_LTR"/>
    <property type="match status" value="1"/>
</dbReference>
<dbReference type="Gene3D" id="3.10.10.10">
    <property type="entry name" value="HIV Type 1 Reverse Transcriptase, subunit A, domain 1"/>
    <property type="match status" value="1"/>
</dbReference>
<dbReference type="Proteomes" id="UP000701853">
    <property type="component" value="Chromosome 13"/>
</dbReference>
<dbReference type="InterPro" id="IPR043128">
    <property type="entry name" value="Rev_trsase/Diguanyl_cyclase"/>
</dbReference>
<dbReference type="PANTHER" id="PTHR37984">
    <property type="entry name" value="PROTEIN CBG26694"/>
    <property type="match status" value="1"/>
</dbReference>
<dbReference type="Gene3D" id="3.30.420.10">
    <property type="entry name" value="Ribonuclease H-like superfamily/Ribonuclease H"/>
    <property type="match status" value="1"/>
</dbReference>
<gene>
    <name evidence="3" type="ORF">CXB51_034623</name>
</gene>
<evidence type="ECO:0000259" key="2">
    <source>
        <dbReference type="PROSITE" id="PS50994"/>
    </source>
</evidence>
<dbReference type="InterPro" id="IPR050951">
    <property type="entry name" value="Retrovirus_Pol_polyprotein"/>
</dbReference>
<dbReference type="Gene3D" id="3.30.70.270">
    <property type="match status" value="1"/>
</dbReference>
<evidence type="ECO:0000313" key="3">
    <source>
        <dbReference type="EMBL" id="KAG8472817.1"/>
    </source>
</evidence>
<name>A0A8J5Y1U4_9ROSI</name>
<dbReference type="GO" id="GO:0003676">
    <property type="term" value="F:nucleic acid binding"/>
    <property type="evidence" value="ECO:0007669"/>
    <property type="project" value="InterPro"/>
</dbReference>
<evidence type="ECO:0000313" key="4">
    <source>
        <dbReference type="Proteomes" id="UP000701853"/>
    </source>
</evidence>
<dbReference type="InterPro" id="IPR001584">
    <property type="entry name" value="Integrase_cat-core"/>
</dbReference>